<accession>A0A542Y201</accession>
<keyword evidence="2" id="KW-0812">Transmembrane</keyword>
<keyword evidence="4" id="KW-1185">Reference proteome</keyword>
<dbReference type="OrthoDB" id="164831at2"/>
<keyword evidence="2" id="KW-1133">Transmembrane helix</keyword>
<evidence type="ECO:0000256" key="1">
    <source>
        <dbReference type="SAM" id="MobiDB-lite"/>
    </source>
</evidence>
<dbReference type="RefSeq" id="WP_141885612.1">
    <property type="nucleotide sequence ID" value="NZ_BAAAUY010000023.1"/>
</dbReference>
<evidence type="ECO:0000313" key="4">
    <source>
        <dbReference type="Proteomes" id="UP000319094"/>
    </source>
</evidence>
<organism evidence="3 4">
    <name type="scientific">Leucobacter komagatae</name>
    <dbReference type="NCBI Taxonomy" id="55969"/>
    <lineage>
        <taxon>Bacteria</taxon>
        <taxon>Bacillati</taxon>
        <taxon>Actinomycetota</taxon>
        <taxon>Actinomycetes</taxon>
        <taxon>Micrococcales</taxon>
        <taxon>Microbacteriaceae</taxon>
        <taxon>Leucobacter</taxon>
    </lineage>
</organism>
<evidence type="ECO:0000313" key="3">
    <source>
        <dbReference type="EMBL" id="TQL42112.1"/>
    </source>
</evidence>
<evidence type="ECO:0000256" key="2">
    <source>
        <dbReference type="SAM" id="Phobius"/>
    </source>
</evidence>
<proteinExistence type="predicted"/>
<dbReference type="AlphaFoldDB" id="A0A542Y201"/>
<feature type="compositionally biased region" description="Basic and acidic residues" evidence="1">
    <location>
        <begin position="1"/>
        <end position="32"/>
    </location>
</feature>
<feature type="transmembrane region" description="Helical" evidence="2">
    <location>
        <begin position="38"/>
        <end position="59"/>
    </location>
</feature>
<feature type="region of interest" description="Disordered" evidence="1">
    <location>
        <begin position="205"/>
        <end position="224"/>
    </location>
</feature>
<name>A0A542Y201_9MICO</name>
<gene>
    <name evidence="3" type="ORF">FB468_0093</name>
</gene>
<comment type="caution">
    <text evidence="3">The sequence shown here is derived from an EMBL/GenBank/DDBJ whole genome shotgun (WGS) entry which is preliminary data.</text>
</comment>
<feature type="region of interest" description="Disordered" evidence="1">
    <location>
        <begin position="1"/>
        <end position="34"/>
    </location>
</feature>
<dbReference type="InterPro" id="IPR021454">
    <property type="entry name" value="DUF3105"/>
</dbReference>
<keyword evidence="2" id="KW-0472">Membrane</keyword>
<dbReference type="Pfam" id="PF11303">
    <property type="entry name" value="DUF3105"/>
    <property type="match status" value="1"/>
</dbReference>
<sequence length="224" mass="24059">MSEPTGRKTTKEQRAEARAERVKAHKRQEAARARNRRIAVVSGAVGGAAALALVITFVATTTEPPQRPQDIEIAGLKEFPNLPATHIDPVPVDYEANYGMAVPAGGDHSQIWLNCGVYDQPQSNENAVHALEHGAVWVTYDPKTATDDDIAALRGAIPDQYTILSPYPGQPAPFMASAWGAQIEMETVSDERLTQFIDRYWKSADAPEPGASCSGALQGPGLVA</sequence>
<protein>
    <submittedName>
        <fullName evidence="3">Uncharacterized protein DUF3105</fullName>
    </submittedName>
</protein>
<reference evidence="3 4" key="1">
    <citation type="submission" date="2019-06" db="EMBL/GenBank/DDBJ databases">
        <title>Sequencing the genomes of 1000 actinobacteria strains.</title>
        <authorList>
            <person name="Klenk H.-P."/>
        </authorList>
    </citation>
    <scope>NUCLEOTIDE SEQUENCE [LARGE SCALE GENOMIC DNA]</scope>
    <source>
        <strain evidence="3 4">DSM 8803</strain>
    </source>
</reference>
<dbReference type="EMBL" id="VFON01000001">
    <property type="protein sequence ID" value="TQL42112.1"/>
    <property type="molecule type" value="Genomic_DNA"/>
</dbReference>
<dbReference type="Proteomes" id="UP000319094">
    <property type="component" value="Unassembled WGS sequence"/>
</dbReference>